<comment type="similarity">
    <text evidence="1 5">Belongs to the ModE family.</text>
</comment>
<dbReference type="InterPro" id="IPR003725">
    <property type="entry name" value="ModE-bd_N"/>
</dbReference>
<dbReference type="InterPro" id="IPR016462">
    <property type="entry name" value="ModE"/>
</dbReference>
<protein>
    <submittedName>
        <fullName evidence="8">Molybdenum-pterin-binding protein MopA</fullName>
    </submittedName>
</protein>
<dbReference type="Gene3D" id="2.40.50.100">
    <property type="match status" value="2"/>
</dbReference>
<dbReference type="NCBIfam" id="TIGR00637">
    <property type="entry name" value="ModE_repress"/>
    <property type="match status" value="1"/>
</dbReference>
<feature type="domain" description="Mop" evidence="7">
    <location>
        <begin position="200"/>
        <end position="266"/>
    </location>
</feature>
<dbReference type="GO" id="GO:0003700">
    <property type="term" value="F:DNA-binding transcription factor activity"/>
    <property type="evidence" value="ECO:0007669"/>
    <property type="project" value="InterPro"/>
</dbReference>
<dbReference type="SUPFAM" id="SSF46785">
    <property type="entry name" value="Winged helix' DNA-binding domain"/>
    <property type="match status" value="1"/>
</dbReference>
<accession>A0A212K360</accession>
<evidence type="ECO:0000259" key="7">
    <source>
        <dbReference type="PROSITE" id="PS51866"/>
    </source>
</evidence>
<dbReference type="Pfam" id="PF03459">
    <property type="entry name" value="TOBE"/>
    <property type="match status" value="2"/>
</dbReference>
<gene>
    <name evidence="8" type="primary">mopA</name>
    <name evidence="8" type="ORF">KL86APRO_12063</name>
</gene>
<dbReference type="Gene3D" id="1.10.10.10">
    <property type="entry name" value="Winged helix-like DNA-binding domain superfamily/Winged helix DNA-binding domain"/>
    <property type="match status" value="1"/>
</dbReference>
<evidence type="ECO:0000256" key="4">
    <source>
        <dbReference type="ARBA" id="ARBA00022737"/>
    </source>
</evidence>
<evidence type="ECO:0000256" key="5">
    <source>
        <dbReference type="PIRNR" id="PIRNR005763"/>
    </source>
</evidence>
<dbReference type="PROSITE" id="PS51866">
    <property type="entry name" value="MOP"/>
    <property type="match status" value="2"/>
</dbReference>
<dbReference type="AlphaFoldDB" id="A0A212K360"/>
<keyword evidence="4" id="KW-0677">Repeat</keyword>
<dbReference type="InterPro" id="IPR051815">
    <property type="entry name" value="Molybdate_resp_trans_reg"/>
</dbReference>
<evidence type="ECO:0000313" key="8">
    <source>
        <dbReference type="EMBL" id="SBW06096.1"/>
    </source>
</evidence>
<evidence type="ECO:0000256" key="1">
    <source>
        <dbReference type="ARBA" id="ARBA00008110"/>
    </source>
</evidence>
<evidence type="ECO:0000256" key="2">
    <source>
        <dbReference type="ARBA" id="ARBA00022448"/>
    </source>
</evidence>
<dbReference type="InterPro" id="IPR036388">
    <property type="entry name" value="WH-like_DNA-bd_sf"/>
</dbReference>
<name>A0A212K360_9PROT</name>
<dbReference type="NCBIfam" id="TIGR00638">
    <property type="entry name" value="Mop"/>
    <property type="match status" value="2"/>
</dbReference>
<keyword evidence="2 5" id="KW-0813">Transport</keyword>
<dbReference type="GO" id="GO:0015689">
    <property type="term" value="P:molybdate ion transport"/>
    <property type="evidence" value="ECO:0007669"/>
    <property type="project" value="UniProtKB-UniRule"/>
</dbReference>
<dbReference type="InterPro" id="IPR005116">
    <property type="entry name" value="Transp-assoc_OB_typ1"/>
</dbReference>
<feature type="region of interest" description="Required for dimer formation and molybdate binding" evidence="6">
    <location>
        <begin position="129"/>
        <end position="137"/>
    </location>
</feature>
<dbReference type="InterPro" id="IPR036390">
    <property type="entry name" value="WH_DNA-bd_sf"/>
</dbReference>
<sequence length="267" mass="27204">MTRTALIPQFLIAGESVSRVGAERIALLEAVRDHGSISAAGRAVGLSYKAAWDGVAALNNLFSAPLVVAQPGGRHGGGASLTPEGERVIAAFHLIEAELSRAMAALEADLAAKGVPGASHLLRSLAMKTSARNALRGVVDVVTPGAVNAEVLLHLADGVKLAVVITNESARTLGLAPGVEATALIKSSFVLLAPADAVGRISARNRLYGTVIRREDGAVNSEFVLDIGGGKTVAAIVTKESAHDLGLNPGDAACALVKASHVILAVE</sequence>
<dbReference type="PIRSF" id="PIRSF005763">
    <property type="entry name" value="Txn_reg_ModE"/>
    <property type="match status" value="1"/>
</dbReference>
<dbReference type="PANTHER" id="PTHR30432:SF1">
    <property type="entry name" value="DNA-BINDING TRANSCRIPTIONAL DUAL REGULATOR MODE"/>
    <property type="match status" value="1"/>
</dbReference>
<dbReference type="GO" id="GO:0030151">
    <property type="term" value="F:molybdenum ion binding"/>
    <property type="evidence" value="ECO:0007669"/>
    <property type="project" value="UniProtKB-UniRule"/>
</dbReference>
<feature type="domain" description="Mop" evidence="7">
    <location>
        <begin position="128"/>
        <end position="194"/>
    </location>
</feature>
<dbReference type="InterPro" id="IPR008995">
    <property type="entry name" value="Mo/tungstate-bd_C_term_dom"/>
</dbReference>
<dbReference type="SUPFAM" id="SSF50331">
    <property type="entry name" value="MOP-like"/>
    <property type="match status" value="2"/>
</dbReference>
<dbReference type="PANTHER" id="PTHR30432">
    <property type="entry name" value="TRANSCRIPTIONAL REGULATOR MODE"/>
    <property type="match status" value="1"/>
</dbReference>
<dbReference type="EMBL" id="FLUO01000001">
    <property type="protein sequence ID" value="SBW06096.1"/>
    <property type="molecule type" value="Genomic_DNA"/>
</dbReference>
<dbReference type="InterPro" id="IPR004606">
    <property type="entry name" value="Mop_domain"/>
</dbReference>
<dbReference type="Pfam" id="PF00126">
    <property type="entry name" value="HTH_1"/>
    <property type="match status" value="1"/>
</dbReference>
<organism evidence="8">
    <name type="scientific">uncultured Alphaproteobacteria bacterium</name>
    <dbReference type="NCBI Taxonomy" id="91750"/>
    <lineage>
        <taxon>Bacteria</taxon>
        <taxon>Pseudomonadati</taxon>
        <taxon>Pseudomonadota</taxon>
        <taxon>Alphaproteobacteria</taxon>
        <taxon>environmental samples</taxon>
    </lineage>
</organism>
<evidence type="ECO:0000256" key="6">
    <source>
        <dbReference type="PIRSR" id="PIRSR005763-1"/>
    </source>
</evidence>
<dbReference type="InterPro" id="IPR000847">
    <property type="entry name" value="LysR_HTH_N"/>
</dbReference>
<proteinExistence type="inferred from homology"/>
<keyword evidence="3 5" id="KW-0500">Molybdenum</keyword>
<reference evidence="8" key="1">
    <citation type="submission" date="2016-04" db="EMBL/GenBank/DDBJ databases">
        <authorList>
            <person name="Evans L.H."/>
            <person name="Alamgir A."/>
            <person name="Owens N."/>
            <person name="Weber N.D."/>
            <person name="Virtaneva K."/>
            <person name="Barbian K."/>
            <person name="Babar A."/>
            <person name="Rosenke K."/>
        </authorList>
    </citation>
    <scope>NUCLEOTIDE SEQUENCE</scope>
    <source>
        <strain evidence="8">86</strain>
    </source>
</reference>
<evidence type="ECO:0000256" key="3">
    <source>
        <dbReference type="ARBA" id="ARBA00022505"/>
    </source>
</evidence>